<dbReference type="Pfam" id="PF01757">
    <property type="entry name" value="Acyl_transf_3"/>
    <property type="match status" value="1"/>
</dbReference>
<feature type="transmembrane region" description="Helical" evidence="1">
    <location>
        <begin position="96"/>
        <end position="119"/>
    </location>
</feature>
<feature type="transmembrane region" description="Helical" evidence="1">
    <location>
        <begin position="322"/>
        <end position="341"/>
    </location>
</feature>
<evidence type="ECO:0000259" key="2">
    <source>
        <dbReference type="Pfam" id="PF01757"/>
    </source>
</evidence>
<sequence length="355" mass="41863">MNINLNNITRRYDIDLLRVIAIILLMIYHTAIFFTPFAKHILFMKNDISLDWLWNLMSLLNTWRIPLLFFVSGMGVYFSFQRRNWKALLKERAKRILIPFVFGFFAITPIHIMLFQYYYKKAIFYFPSPGHLWFLGNLMIYIIITIPVLVFLKNRKDSWLMLKIRKAVEKNSLLIFFLYIPYVLVARLTPGYVSFTGYAMSGHGFRIGLISFILGFLIISIGDGFWKALSKYKYVCLFLGTCLYVFRVYYLDFASPHWLTAIESISLIFFILGVGYSYLNKDFKYLSVLSKAVLPVYIIHMIVMYIGAIIVLPLYIPATVKFILISFFTIIVCYIIYDLIIKRLKFLHLWFGIRS</sequence>
<feature type="transmembrane region" description="Helical" evidence="1">
    <location>
        <begin position="20"/>
        <end position="43"/>
    </location>
</feature>
<name>A0A6I0EYA0_9FIRM</name>
<organism evidence="3 4">
    <name type="scientific">Alkaliphilus pronyensis</name>
    <dbReference type="NCBI Taxonomy" id="1482732"/>
    <lineage>
        <taxon>Bacteria</taxon>
        <taxon>Bacillati</taxon>
        <taxon>Bacillota</taxon>
        <taxon>Clostridia</taxon>
        <taxon>Peptostreptococcales</taxon>
        <taxon>Natronincolaceae</taxon>
        <taxon>Alkaliphilus</taxon>
    </lineage>
</organism>
<keyword evidence="1" id="KW-0812">Transmembrane</keyword>
<keyword evidence="1" id="KW-0472">Membrane</keyword>
<dbReference type="AlphaFoldDB" id="A0A6I0EYA0"/>
<keyword evidence="3" id="KW-0808">Transferase</keyword>
<accession>A0A6I0EYA0</accession>
<proteinExistence type="predicted"/>
<dbReference type="EMBL" id="WBZC01000040">
    <property type="protein sequence ID" value="KAB3533453.1"/>
    <property type="molecule type" value="Genomic_DNA"/>
</dbReference>
<gene>
    <name evidence="3" type="ORF">F8154_10655</name>
</gene>
<reference evidence="3 4" key="1">
    <citation type="submission" date="2019-10" db="EMBL/GenBank/DDBJ databases">
        <title>Alkaliphilus serpentinus sp. nov. and Alkaliphilus pronyensis sp. nov., two novel anaerobic alkaliphilic species isolated from the serpentinized-hosted hydrothermal field of the Prony Bay (New Caledonia).</title>
        <authorList>
            <person name="Postec A."/>
        </authorList>
    </citation>
    <scope>NUCLEOTIDE SEQUENCE [LARGE SCALE GENOMIC DNA]</scope>
    <source>
        <strain evidence="3 4">LacV</strain>
    </source>
</reference>
<feature type="transmembrane region" description="Helical" evidence="1">
    <location>
        <begin position="292"/>
        <end position="316"/>
    </location>
</feature>
<dbReference type="InterPro" id="IPR050623">
    <property type="entry name" value="Glucan_succinyl_AcylTrfase"/>
</dbReference>
<dbReference type="Proteomes" id="UP000432715">
    <property type="component" value="Unassembled WGS sequence"/>
</dbReference>
<feature type="transmembrane region" description="Helical" evidence="1">
    <location>
        <begin position="131"/>
        <end position="152"/>
    </location>
</feature>
<evidence type="ECO:0000313" key="4">
    <source>
        <dbReference type="Proteomes" id="UP000432715"/>
    </source>
</evidence>
<dbReference type="PANTHER" id="PTHR36927">
    <property type="entry name" value="BLR4337 PROTEIN"/>
    <property type="match status" value="1"/>
</dbReference>
<evidence type="ECO:0000256" key="1">
    <source>
        <dbReference type="SAM" id="Phobius"/>
    </source>
</evidence>
<keyword evidence="3" id="KW-0012">Acyltransferase</keyword>
<feature type="transmembrane region" description="Helical" evidence="1">
    <location>
        <begin position="173"/>
        <end position="193"/>
    </location>
</feature>
<feature type="transmembrane region" description="Helical" evidence="1">
    <location>
        <begin position="257"/>
        <end position="280"/>
    </location>
</feature>
<comment type="caution">
    <text evidence="3">The sequence shown here is derived from an EMBL/GenBank/DDBJ whole genome shotgun (WGS) entry which is preliminary data.</text>
</comment>
<feature type="domain" description="Acyltransferase 3" evidence="2">
    <location>
        <begin position="12"/>
        <end position="337"/>
    </location>
</feature>
<feature type="transmembrane region" description="Helical" evidence="1">
    <location>
        <begin position="234"/>
        <end position="251"/>
    </location>
</feature>
<keyword evidence="1" id="KW-1133">Transmembrane helix</keyword>
<dbReference type="GO" id="GO:0016747">
    <property type="term" value="F:acyltransferase activity, transferring groups other than amino-acyl groups"/>
    <property type="evidence" value="ECO:0007669"/>
    <property type="project" value="InterPro"/>
</dbReference>
<feature type="transmembrane region" description="Helical" evidence="1">
    <location>
        <begin position="63"/>
        <end position="80"/>
    </location>
</feature>
<keyword evidence="4" id="KW-1185">Reference proteome</keyword>
<dbReference type="InterPro" id="IPR002656">
    <property type="entry name" value="Acyl_transf_3_dom"/>
</dbReference>
<protein>
    <submittedName>
        <fullName evidence="3">Acyltransferase</fullName>
    </submittedName>
</protein>
<dbReference type="PANTHER" id="PTHR36927:SF3">
    <property type="entry name" value="GLUCANS BIOSYNTHESIS PROTEIN C"/>
    <property type="match status" value="1"/>
</dbReference>
<feature type="transmembrane region" description="Helical" evidence="1">
    <location>
        <begin position="205"/>
        <end position="222"/>
    </location>
</feature>
<dbReference type="RefSeq" id="WP_151861597.1">
    <property type="nucleotide sequence ID" value="NZ_WBZC01000040.1"/>
</dbReference>
<dbReference type="OrthoDB" id="5446016at2"/>
<evidence type="ECO:0000313" key="3">
    <source>
        <dbReference type="EMBL" id="KAB3533453.1"/>
    </source>
</evidence>